<feature type="transmembrane region" description="Helical" evidence="8">
    <location>
        <begin position="502"/>
        <end position="521"/>
    </location>
</feature>
<dbReference type="Gene3D" id="3.40.50.300">
    <property type="entry name" value="P-loop containing nucleotide triphosphate hydrolases"/>
    <property type="match status" value="1"/>
</dbReference>
<dbReference type="Pfam" id="PF00005">
    <property type="entry name" value="ABC_tran"/>
    <property type="match status" value="1"/>
</dbReference>
<keyword evidence="11" id="KW-1185">Reference proteome</keyword>
<dbReference type="InterPro" id="IPR043926">
    <property type="entry name" value="ABCG_dom"/>
</dbReference>
<dbReference type="GO" id="GO:0005524">
    <property type="term" value="F:ATP binding"/>
    <property type="evidence" value="ECO:0007669"/>
    <property type="project" value="UniProtKB-KW"/>
</dbReference>
<dbReference type="InterPro" id="IPR050352">
    <property type="entry name" value="ABCG_transporters"/>
</dbReference>
<dbReference type="Pfam" id="PF01061">
    <property type="entry name" value="ABC2_membrane"/>
    <property type="match status" value="1"/>
</dbReference>
<evidence type="ECO:0000256" key="6">
    <source>
        <dbReference type="ARBA" id="ARBA00022989"/>
    </source>
</evidence>
<dbReference type="PANTHER" id="PTHR48041:SF139">
    <property type="entry name" value="PROTEIN SCARLET"/>
    <property type="match status" value="1"/>
</dbReference>
<dbReference type="GO" id="GO:0016887">
    <property type="term" value="F:ATP hydrolysis activity"/>
    <property type="evidence" value="ECO:0007669"/>
    <property type="project" value="InterPro"/>
</dbReference>
<gene>
    <name evidence="10" type="ORF">SmJEL517_g04083</name>
</gene>
<dbReference type="Proteomes" id="UP000319731">
    <property type="component" value="Unassembled WGS sequence"/>
</dbReference>
<keyword evidence="3 8" id="KW-0812">Transmembrane</keyword>
<dbReference type="GeneID" id="42005308"/>
<evidence type="ECO:0000256" key="5">
    <source>
        <dbReference type="ARBA" id="ARBA00022840"/>
    </source>
</evidence>
<evidence type="ECO:0000313" key="10">
    <source>
        <dbReference type="EMBL" id="TPX32917.1"/>
    </source>
</evidence>
<sequence>MSTDKKDATGTSSSWAVTDDTKLRPAFFSFKDVECRLKVRGEWKQLLAGVSGYVKPGESLAIMGPSGAGKSTLLDVISFRKTTGEWTNDVRLNGAPLTRREFIQNNGYVTSDDLLPPELTTREALEFCAALRLPESWTAEERRARVDDVLTLMQLNYVEHNKIGSALVRGLSTGERKRVNVAVEMLPVASVLFLDEPTTGLDSATGRAIIENVNEVVRLRKLACIATIHQPSYTVLSQFDNLLLLCPGGKTCYFGRTADAISYFERLGIAISGNPAETYANEQAAQPDFLISSWKASSECAALEKRINDIHSGQGSISNYEAFHLKQATFWESMGFYQLASSRLQFYHLFVRQLTIYWRNPLMSTTRFISAILVGLFCGGAFYGQDSGFYGHVGKGSLGFTITLMVPGFGSAAIAYWLERRKQYYHEEAAGYYNKLWYLLAQYVVEVVFSGTMCCLVALIALPMAGFDNKNLAENAFTLYLEAMCVSSLNMICAYIAGSIPYANAAFTIHYFFFLFWTSIYCPDDFILPRSSPVKYFFAWLSYDRLWFYPLMRNEYLGHPVTCSKDELIPLDVNTALYQGLGDTALAMSITAAPSLNASLSPLKHIVFATTAQNASLAQLFTLAANVKGATAASNAAAGLSATTQTYATNYLNTALSAYATYAGLDATNTPAVVQSVALASTAQSELALAARLIAAPVPTVDSCLITDGESGLTAITHMTIYTTFANGSVSGKDIDHWDVTPNGLLYGLQVVYGVFYFVLAWVSLRSCNFRQK</sequence>
<evidence type="ECO:0000313" key="11">
    <source>
        <dbReference type="Proteomes" id="UP000319731"/>
    </source>
</evidence>
<dbReference type="OrthoDB" id="2125621at2759"/>
<dbReference type="GO" id="GO:0016020">
    <property type="term" value="C:membrane"/>
    <property type="evidence" value="ECO:0007669"/>
    <property type="project" value="UniProtKB-SubCell"/>
</dbReference>
<feature type="transmembrane region" description="Helical" evidence="8">
    <location>
        <begin position="397"/>
        <end position="418"/>
    </location>
</feature>
<organism evidence="10 11">
    <name type="scientific">Synchytrium microbalum</name>
    <dbReference type="NCBI Taxonomy" id="1806994"/>
    <lineage>
        <taxon>Eukaryota</taxon>
        <taxon>Fungi</taxon>
        <taxon>Fungi incertae sedis</taxon>
        <taxon>Chytridiomycota</taxon>
        <taxon>Chytridiomycota incertae sedis</taxon>
        <taxon>Chytridiomycetes</taxon>
        <taxon>Synchytriales</taxon>
        <taxon>Synchytriaceae</taxon>
        <taxon>Synchytrium</taxon>
    </lineage>
</organism>
<keyword evidence="7 8" id="KW-0472">Membrane</keyword>
<evidence type="ECO:0000256" key="4">
    <source>
        <dbReference type="ARBA" id="ARBA00022741"/>
    </source>
</evidence>
<dbReference type="InterPro" id="IPR013525">
    <property type="entry name" value="ABC2_TM"/>
</dbReference>
<comment type="caution">
    <text evidence="10">The sequence shown here is derived from an EMBL/GenBank/DDBJ whole genome shotgun (WGS) entry which is preliminary data.</text>
</comment>
<reference evidence="10 11" key="1">
    <citation type="journal article" date="2019" name="Sci. Rep.">
        <title>Comparative genomics of chytrid fungi reveal insights into the obligate biotrophic and pathogenic lifestyle of Synchytrium endobioticum.</title>
        <authorList>
            <person name="van de Vossenberg B.T.L.H."/>
            <person name="Warris S."/>
            <person name="Nguyen H.D.T."/>
            <person name="van Gent-Pelzer M.P.E."/>
            <person name="Joly D.L."/>
            <person name="van de Geest H.C."/>
            <person name="Bonants P.J.M."/>
            <person name="Smith D.S."/>
            <person name="Levesque C.A."/>
            <person name="van der Lee T.A.J."/>
        </authorList>
    </citation>
    <scope>NUCLEOTIDE SEQUENCE [LARGE SCALE GENOMIC DNA]</scope>
    <source>
        <strain evidence="10 11">JEL517</strain>
    </source>
</reference>
<evidence type="ECO:0000256" key="7">
    <source>
        <dbReference type="ARBA" id="ARBA00023136"/>
    </source>
</evidence>
<dbReference type="InterPro" id="IPR003593">
    <property type="entry name" value="AAA+_ATPase"/>
</dbReference>
<dbReference type="RefSeq" id="XP_031024046.1">
    <property type="nucleotide sequence ID" value="XM_031170011.1"/>
</dbReference>
<protein>
    <recommendedName>
        <fullName evidence="9">ABC transporter domain-containing protein</fullName>
    </recommendedName>
</protein>
<dbReference type="GO" id="GO:0140359">
    <property type="term" value="F:ABC-type transporter activity"/>
    <property type="evidence" value="ECO:0007669"/>
    <property type="project" value="InterPro"/>
</dbReference>
<evidence type="ECO:0000259" key="9">
    <source>
        <dbReference type="PROSITE" id="PS50893"/>
    </source>
</evidence>
<dbReference type="EMBL" id="QEAO01000025">
    <property type="protein sequence ID" value="TPX32917.1"/>
    <property type="molecule type" value="Genomic_DNA"/>
</dbReference>
<evidence type="ECO:0000256" key="1">
    <source>
        <dbReference type="ARBA" id="ARBA00004141"/>
    </source>
</evidence>
<evidence type="ECO:0000256" key="2">
    <source>
        <dbReference type="ARBA" id="ARBA00022448"/>
    </source>
</evidence>
<feature type="transmembrane region" description="Helical" evidence="8">
    <location>
        <begin position="477"/>
        <end position="497"/>
    </location>
</feature>
<feature type="transmembrane region" description="Helical" evidence="8">
    <location>
        <begin position="368"/>
        <end position="385"/>
    </location>
</feature>
<proteinExistence type="predicted"/>
<dbReference type="InterPro" id="IPR027417">
    <property type="entry name" value="P-loop_NTPase"/>
</dbReference>
<dbReference type="InterPro" id="IPR003439">
    <property type="entry name" value="ABC_transporter-like_ATP-bd"/>
</dbReference>
<feature type="transmembrane region" description="Helical" evidence="8">
    <location>
        <begin position="439"/>
        <end position="465"/>
    </location>
</feature>
<comment type="subcellular location">
    <subcellularLocation>
        <location evidence="1">Membrane</location>
        <topology evidence="1">Multi-pass membrane protein</topology>
    </subcellularLocation>
</comment>
<dbReference type="Pfam" id="PF19055">
    <property type="entry name" value="ABC2_membrane_7"/>
    <property type="match status" value="1"/>
</dbReference>
<keyword evidence="4" id="KW-0547">Nucleotide-binding</keyword>
<feature type="transmembrane region" description="Helical" evidence="8">
    <location>
        <begin position="745"/>
        <end position="765"/>
    </location>
</feature>
<name>A0A507BVL0_9FUNG</name>
<dbReference type="PROSITE" id="PS50893">
    <property type="entry name" value="ABC_TRANSPORTER_2"/>
    <property type="match status" value="1"/>
</dbReference>
<keyword evidence="2" id="KW-0813">Transport</keyword>
<dbReference type="AlphaFoldDB" id="A0A507BVL0"/>
<keyword evidence="6 8" id="KW-1133">Transmembrane helix</keyword>
<dbReference type="SUPFAM" id="SSF52540">
    <property type="entry name" value="P-loop containing nucleoside triphosphate hydrolases"/>
    <property type="match status" value="1"/>
</dbReference>
<dbReference type="STRING" id="1806994.A0A507BVL0"/>
<feature type="domain" description="ABC transporter" evidence="9">
    <location>
        <begin position="28"/>
        <end position="291"/>
    </location>
</feature>
<evidence type="ECO:0000256" key="3">
    <source>
        <dbReference type="ARBA" id="ARBA00022692"/>
    </source>
</evidence>
<dbReference type="SMART" id="SM00382">
    <property type="entry name" value="AAA"/>
    <property type="match status" value="1"/>
</dbReference>
<keyword evidence="5" id="KW-0067">ATP-binding</keyword>
<accession>A0A507BVL0</accession>
<dbReference type="PANTHER" id="PTHR48041">
    <property type="entry name" value="ABC TRANSPORTER G FAMILY MEMBER 28"/>
    <property type="match status" value="1"/>
</dbReference>
<evidence type="ECO:0000256" key="8">
    <source>
        <dbReference type="SAM" id="Phobius"/>
    </source>
</evidence>